<evidence type="ECO:0000256" key="1">
    <source>
        <dbReference type="SAM" id="Coils"/>
    </source>
</evidence>
<feature type="signal peptide" evidence="3">
    <location>
        <begin position="1"/>
        <end position="18"/>
    </location>
</feature>
<evidence type="ECO:0000313" key="4">
    <source>
        <dbReference type="EMBL" id="KAF2498090.1"/>
    </source>
</evidence>
<evidence type="ECO:0000256" key="3">
    <source>
        <dbReference type="SAM" id="SignalP"/>
    </source>
</evidence>
<reference evidence="4" key="1">
    <citation type="journal article" date="2020" name="Stud. Mycol.">
        <title>101 Dothideomycetes genomes: a test case for predicting lifestyles and emergence of pathogens.</title>
        <authorList>
            <person name="Haridas S."/>
            <person name="Albert R."/>
            <person name="Binder M."/>
            <person name="Bloem J."/>
            <person name="Labutti K."/>
            <person name="Salamov A."/>
            <person name="Andreopoulos B."/>
            <person name="Baker S."/>
            <person name="Barry K."/>
            <person name="Bills G."/>
            <person name="Bluhm B."/>
            <person name="Cannon C."/>
            <person name="Castanera R."/>
            <person name="Culley D."/>
            <person name="Daum C."/>
            <person name="Ezra D."/>
            <person name="Gonzalez J."/>
            <person name="Henrissat B."/>
            <person name="Kuo A."/>
            <person name="Liang C."/>
            <person name="Lipzen A."/>
            <person name="Lutzoni F."/>
            <person name="Magnuson J."/>
            <person name="Mondo S."/>
            <person name="Nolan M."/>
            <person name="Ohm R."/>
            <person name="Pangilinan J."/>
            <person name="Park H.-J."/>
            <person name="Ramirez L."/>
            <person name="Alfaro M."/>
            <person name="Sun H."/>
            <person name="Tritt A."/>
            <person name="Yoshinaga Y."/>
            <person name="Zwiers L.-H."/>
            <person name="Turgeon B."/>
            <person name="Goodwin S."/>
            <person name="Spatafora J."/>
            <person name="Crous P."/>
            <person name="Grigoriev I."/>
        </authorList>
    </citation>
    <scope>NUCLEOTIDE SEQUENCE</scope>
    <source>
        <strain evidence="4">CBS 269.34</strain>
    </source>
</reference>
<proteinExistence type="predicted"/>
<keyword evidence="5" id="KW-1185">Reference proteome</keyword>
<dbReference type="AlphaFoldDB" id="A0A6A6R2C6"/>
<organism evidence="4 5">
    <name type="scientific">Lophium mytilinum</name>
    <dbReference type="NCBI Taxonomy" id="390894"/>
    <lineage>
        <taxon>Eukaryota</taxon>
        <taxon>Fungi</taxon>
        <taxon>Dikarya</taxon>
        <taxon>Ascomycota</taxon>
        <taxon>Pezizomycotina</taxon>
        <taxon>Dothideomycetes</taxon>
        <taxon>Pleosporomycetidae</taxon>
        <taxon>Mytilinidiales</taxon>
        <taxon>Mytilinidiaceae</taxon>
        <taxon>Lophium</taxon>
    </lineage>
</organism>
<protein>
    <submittedName>
        <fullName evidence="4">Uncharacterized protein</fullName>
    </submittedName>
</protein>
<evidence type="ECO:0000256" key="2">
    <source>
        <dbReference type="SAM" id="MobiDB-lite"/>
    </source>
</evidence>
<feature type="chain" id="PRO_5025589981" evidence="3">
    <location>
        <begin position="19"/>
        <end position="227"/>
    </location>
</feature>
<dbReference type="EMBL" id="MU004186">
    <property type="protein sequence ID" value="KAF2498090.1"/>
    <property type="molecule type" value="Genomic_DNA"/>
</dbReference>
<feature type="region of interest" description="Disordered" evidence="2">
    <location>
        <begin position="17"/>
        <end position="45"/>
    </location>
</feature>
<gene>
    <name evidence="4" type="ORF">BU16DRAFT_333872</name>
</gene>
<feature type="coiled-coil region" evidence="1">
    <location>
        <begin position="199"/>
        <end position="226"/>
    </location>
</feature>
<name>A0A6A6R2C6_9PEZI</name>
<keyword evidence="1" id="KW-0175">Coiled coil</keyword>
<accession>A0A6A6R2C6</accession>
<dbReference type="Proteomes" id="UP000799750">
    <property type="component" value="Unassembled WGS sequence"/>
</dbReference>
<sequence>MKLSNFLSTAALLATTLASEDPDPSPASELASESSPSAADADPSPWASLWTPSSLSAYTTPCRASTTFKTEIYTLAEMYPTLKTWAPELKVFYNKVEYPGSWDGVDLHGEKRELLKMQLADVPEGVRTWLREHEFQRRYSVQGDVVFFAPGAMYPLLPLWVDEPGNSVCEGAFEDLENYGRELTDGGVVASVSHRSSGKNEVEITIEAMLLKLKEEKDKHAELKDEL</sequence>
<keyword evidence="3" id="KW-0732">Signal</keyword>
<feature type="compositionally biased region" description="Low complexity" evidence="2">
    <location>
        <begin position="26"/>
        <end position="45"/>
    </location>
</feature>
<evidence type="ECO:0000313" key="5">
    <source>
        <dbReference type="Proteomes" id="UP000799750"/>
    </source>
</evidence>
<dbReference type="OrthoDB" id="4359806at2759"/>